<feature type="domain" description="Nudix hydrolase" evidence="1">
    <location>
        <begin position="13"/>
        <end position="157"/>
    </location>
</feature>
<reference evidence="2" key="2">
    <citation type="submission" date="2020-09" db="EMBL/GenBank/DDBJ databases">
        <authorList>
            <person name="Sun Q."/>
            <person name="Ohkuma M."/>
        </authorList>
    </citation>
    <scope>NUCLEOTIDE SEQUENCE</scope>
    <source>
        <strain evidence="2">JCM 4714</strain>
    </source>
</reference>
<dbReference type="EMBL" id="BMVG01000054">
    <property type="protein sequence ID" value="GHE14809.1"/>
    <property type="molecule type" value="Genomic_DNA"/>
</dbReference>
<protein>
    <recommendedName>
        <fullName evidence="1">Nudix hydrolase domain-containing protein</fullName>
    </recommendedName>
</protein>
<name>A0A919D6P4_9ACTN</name>
<dbReference type="InterPro" id="IPR015797">
    <property type="entry name" value="NUDIX_hydrolase-like_dom_sf"/>
</dbReference>
<keyword evidence="3" id="KW-1185">Reference proteome</keyword>
<dbReference type="RefSeq" id="WP_189959085.1">
    <property type="nucleotide sequence ID" value="NZ_BMVG01000054.1"/>
</dbReference>
<reference evidence="2" key="1">
    <citation type="journal article" date="2014" name="Int. J. Syst. Evol. Microbiol.">
        <title>Complete genome sequence of Corynebacterium casei LMG S-19264T (=DSM 44701T), isolated from a smear-ripened cheese.</title>
        <authorList>
            <consortium name="US DOE Joint Genome Institute (JGI-PGF)"/>
            <person name="Walter F."/>
            <person name="Albersmeier A."/>
            <person name="Kalinowski J."/>
            <person name="Ruckert C."/>
        </authorList>
    </citation>
    <scope>NUCLEOTIDE SEQUENCE</scope>
    <source>
        <strain evidence="2">JCM 4714</strain>
    </source>
</reference>
<dbReference type="Pfam" id="PF00293">
    <property type="entry name" value="NUDIX"/>
    <property type="match status" value="1"/>
</dbReference>
<dbReference type="Gene3D" id="3.90.79.10">
    <property type="entry name" value="Nucleoside Triphosphate Pyrophosphohydrolase"/>
    <property type="match status" value="1"/>
</dbReference>
<dbReference type="Proteomes" id="UP000655443">
    <property type="component" value="Unassembled WGS sequence"/>
</dbReference>
<dbReference type="SUPFAM" id="SSF55811">
    <property type="entry name" value="Nudix"/>
    <property type="match status" value="1"/>
</dbReference>
<dbReference type="PANTHER" id="PTHR43736">
    <property type="entry name" value="ADP-RIBOSE PYROPHOSPHATASE"/>
    <property type="match status" value="1"/>
</dbReference>
<sequence length="179" mass="19729">MTSTPAAPTPFSRIKIRTSALVFCGDDVALIRRDRADSVHYTTIGGNVEPAEPLPHALRRELAEELALDVDQAEGGELLWVVDQRVSRPGATPPPRKLHLVYRFHVTPQVRQKLAQQEFDELPDGSHEAGTIEWVDYRKTSDLPLFPPIGTALAALDSPHAAVADACLEAVTDDNYTWI</sequence>
<dbReference type="InterPro" id="IPR000086">
    <property type="entry name" value="NUDIX_hydrolase_dom"/>
</dbReference>
<dbReference type="PROSITE" id="PS51462">
    <property type="entry name" value="NUDIX"/>
    <property type="match status" value="1"/>
</dbReference>
<comment type="caution">
    <text evidence="2">The sequence shown here is derived from an EMBL/GenBank/DDBJ whole genome shotgun (WGS) entry which is preliminary data.</text>
</comment>
<organism evidence="2 3">
    <name type="scientific">Streptomyces alanosinicus</name>
    <dbReference type="NCBI Taxonomy" id="68171"/>
    <lineage>
        <taxon>Bacteria</taxon>
        <taxon>Bacillati</taxon>
        <taxon>Actinomycetota</taxon>
        <taxon>Actinomycetes</taxon>
        <taxon>Kitasatosporales</taxon>
        <taxon>Streptomycetaceae</taxon>
        <taxon>Streptomyces</taxon>
    </lineage>
</organism>
<dbReference type="PANTHER" id="PTHR43736:SF2">
    <property type="entry name" value="MUTT_NUDIX FAMILY PROTEIN"/>
    <property type="match status" value="1"/>
</dbReference>
<accession>A0A919D6P4</accession>
<evidence type="ECO:0000259" key="1">
    <source>
        <dbReference type="PROSITE" id="PS51462"/>
    </source>
</evidence>
<gene>
    <name evidence="2" type="ORF">GCM10010339_87410</name>
</gene>
<evidence type="ECO:0000313" key="3">
    <source>
        <dbReference type="Proteomes" id="UP000655443"/>
    </source>
</evidence>
<dbReference type="AlphaFoldDB" id="A0A919D6P4"/>
<proteinExistence type="predicted"/>
<evidence type="ECO:0000313" key="2">
    <source>
        <dbReference type="EMBL" id="GHE14809.1"/>
    </source>
</evidence>